<dbReference type="InterPro" id="IPR004046">
    <property type="entry name" value="GST_C"/>
</dbReference>
<dbReference type="SFLD" id="SFLDG01150">
    <property type="entry name" value="Main.1:_Beta-like"/>
    <property type="match status" value="1"/>
</dbReference>
<name>A0A679JS55_VARPD</name>
<protein>
    <submittedName>
        <fullName evidence="3">Glutathione S-transferase GST-6.0</fullName>
        <ecNumber evidence="3">2.5.1.18</ecNumber>
    </submittedName>
</protein>
<dbReference type="SFLD" id="SFLDS00019">
    <property type="entry name" value="Glutathione_Transferase_(cytos"/>
    <property type="match status" value="1"/>
</dbReference>
<feature type="domain" description="GST C-terminal" evidence="2">
    <location>
        <begin position="86"/>
        <end position="203"/>
    </location>
</feature>
<dbReference type="InterPro" id="IPR040079">
    <property type="entry name" value="Glutathione_S-Trfase"/>
</dbReference>
<dbReference type="PANTHER" id="PTHR44051:SF8">
    <property type="entry name" value="GLUTATHIONE S-TRANSFERASE GSTA"/>
    <property type="match status" value="1"/>
</dbReference>
<dbReference type="PROSITE" id="PS50405">
    <property type="entry name" value="GST_CTER"/>
    <property type="match status" value="1"/>
</dbReference>
<dbReference type="SUPFAM" id="SSF47616">
    <property type="entry name" value="GST C-terminal domain-like"/>
    <property type="match status" value="1"/>
</dbReference>
<dbReference type="Pfam" id="PF13409">
    <property type="entry name" value="GST_N_2"/>
    <property type="match status" value="1"/>
</dbReference>
<dbReference type="EC" id="2.5.1.18" evidence="3"/>
<dbReference type="Gene3D" id="3.40.30.10">
    <property type="entry name" value="Glutaredoxin"/>
    <property type="match status" value="1"/>
</dbReference>
<accession>A0A679JS55</accession>
<dbReference type="InterPro" id="IPR036282">
    <property type="entry name" value="Glutathione-S-Trfase_C_sf"/>
</dbReference>
<dbReference type="PANTHER" id="PTHR44051">
    <property type="entry name" value="GLUTATHIONE S-TRANSFERASE-RELATED"/>
    <property type="match status" value="1"/>
</dbReference>
<dbReference type="InterPro" id="IPR010987">
    <property type="entry name" value="Glutathione-S-Trfase_C-like"/>
</dbReference>
<dbReference type="CDD" id="cd03057">
    <property type="entry name" value="GST_N_Beta"/>
    <property type="match status" value="1"/>
</dbReference>
<dbReference type="InterPro" id="IPR036249">
    <property type="entry name" value="Thioredoxin-like_sf"/>
</dbReference>
<dbReference type="RefSeq" id="WP_339093031.1">
    <property type="nucleotide sequence ID" value="NZ_LR743508.1"/>
</dbReference>
<evidence type="ECO:0000313" key="3">
    <source>
        <dbReference type="EMBL" id="CAA2109083.1"/>
    </source>
</evidence>
<dbReference type="SUPFAM" id="SSF52833">
    <property type="entry name" value="Thioredoxin-like"/>
    <property type="match status" value="1"/>
</dbReference>
<feature type="domain" description="GST N-terminal" evidence="1">
    <location>
        <begin position="1"/>
        <end position="80"/>
    </location>
</feature>
<keyword evidence="3" id="KW-0808">Transferase</keyword>
<gene>
    <name evidence="3" type="primary">gstB_5</name>
    <name evidence="3" type="ORF">VVAX_05354</name>
</gene>
<dbReference type="AlphaFoldDB" id="A0A679JS55"/>
<reference evidence="3" key="1">
    <citation type="submission" date="2019-12" db="EMBL/GenBank/DDBJ databases">
        <authorList>
            <person name="Cremers G."/>
        </authorList>
    </citation>
    <scope>NUCLEOTIDE SEQUENCE</scope>
    <source>
        <strain evidence="3">Vvax</strain>
    </source>
</reference>
<dbReference type="InterPro" id="IPR004045">
    <property type="entry name" value="Glutathione_S-Trfase_N"/>
</dbReference>
<dbReference type="EMBL" id="LR743508">
    <property type="protein sequence ID" value="CAA2109083.1"/>
    <property type="molecule type" value="Genomic_DNA"/>
</dbReference>
<dbReference type="Gene3D" id="1.20.1050.10">
    <property type="match status" value="1"/>
</dbReference>
<sequence length="203" mass="22675">MKLYYSPGSCGLASQIALREAGLDVTLVKVDFKTKTTLEGDYFQVTPKGFVPALKLDDGDLLTEGAVILQWIADRHPEARLLPPFGSMERYRALEWLNFVASDLHKGMAVMFSPLVSDESKARFAEGNLTSKFVYIDEHLAERDYVLGTQFSVADAYLYNVLSWPSRVGLDISGYPAIQRFMARMAQRPSVRASQEAEGLQRA</sequence>
<dbReference type="NCBIfam" id="NF007831">
    <property type="entry name" value="PRK10542.1"/>
    <property type="match status" value="1"/>
</dbReference>
<dbReference type="Pfam" id="PF00043">
    <property type="entry name" value="GST_C"/>
    <property type="match status" value="1"/>
</dbReference>
<dbReference type="SFLD" id="SFLDG00358">
    <property type="entry name" value="Main_(cytGST)"/>
    <property type="match status" value="1"/>
</dbReference>
<proteinExistence type="predicted"/>
<dbReference type="CDD" id="cd03188">
    <property type="entry name" value="GST_C_Beta"/>
    <property type="match status" value="1"/>
</dbReference>
<dbReference type="GO" id="GO:0004364">
    <property type="term" value="F:glutathione transferase activity"/>
    <property type="evidence" value="ECO:0007669"/>
    <property type="project" value="UniProtKB-EC"/>
</dbReference>
<dbReference type="PROSITE" id="PS50404">
    <property type="entry name" value="GST_NTER"/>
    <property type="match status" value="1"/>
</dbReference>
<evidence type="ECO:0000259" key="1">
    <source>
        <dbReference type="PROSITE" id="PS50404"/>
    </source>
</evidence>
<evidence type="ECO:0000259" key="2">
    <source>
        <dbReference type="PROSITE" id="PS50405"/>
    </source>
</evidence>
<organism evidence="3">
    <name type="scientific">Variovorax paradoxus</name>
    <dbReference type="NCBI Taxonomy" id="34073"/>
    <lineage>
        <taxon>Bacteria</taxon>
        <taxon>Pseudomonadati</taxon>
        <taxon>Pseudomonadota</taxon>
        <taxon>Betaproteobacteria</taxon>
        <taxon>Burkholderiales</taxon>
        <taxon>Comamonadaceae</taxon>
        <taxon>Variovorax</taxon>
    </lineage>
</organism>